<accession>A0ABQ4X0U4</accession>
<comment type="caution">
    <text evidence="1">The sequence shown here is derived from an EMBL/GenBank/DDBJ whole genome shotgun (WGS) entry which is preliminary data.</text>
</comment>
<keyword evidence="2" id="KW-1185">Reference proteome</keyword>
<proteinExistence type="predicted"/>
<name>A0ABQ4X0U4_9ASTR</name>
<dbReference type="EMBL" id="BQNB010009104">
    <property type="protein sequence ID" value="GJS58802.1"/>
    <property type="molecule type" value="Genomic_DNA"/>
</dbReference>
<dbReference type="Proteomes" id="UP001151760">
    <property type="component" value="Unassembled WGS sequence"/>
</dbReference>
<protein>
    <submittedName>
        <fullName evidence="1">Uncharacterized protein</fullName>
    </submittedName>
</protein>
<evidence type="ECO:0000313" key="1">
    <source>
        <dbReference type="EMBL" id="GJS58802.1"/>
    </source>
</evidence>
<evidence type="ECO:0000313" key="2">
    <source>
        <dbReference type="Proteomes" id="UP001151760"/>
    </source>
</evidence>
<sequence length="122" mass="13832">MMIPLSPTLTPIQRVVNFILEEIEAELSDTSYMSGIDELPNVNPRGILLLEANPKSVEPIITTSQPYANYNSEDLSPHLRICYFWRVTQLYQSSLAKDLDVWKKAALIKLAVPTSSHRMETL</sequence>
<reference evidence="1" key="2">
    <citation type="submission" date="2022-01" db="EMBL/GenBank/DDBJ databases">
        <authorList>
            <person name="Yamashiro T."/>
            <person name="Shiraishi A."/>
            <person name="Satake H."/>
            <person name="Nakayama K."/>
        </authorList>
    </citation>
    <scope>NUCLEOTIDE SEQUENCE</scope>
</reference>
<reference evidence="1" key="1">
    <citation type="journal article" date="2022" name="Int. J. Mol. Sci.">
        <title>Draft Genome of Tanacetum Coccineum: Genomic Comparison of Closely Related Tanacetum-Family Plants.</title>
        <authorList>
            <person name="Yamashiro T."/>
            <person name="Shiraishi A."/>
            <person name="Nakayama K."/>
            <person name="Satake H."/>
        </authorList>
    </citation>
    <scope>NUCLEOTIDE SEQUENCE</scope>
</reference>
<organism evidence="1 2">
    <name type="scientific">Tanacetum coccineum</name>
    <dbReference type="NCBI Taxonomy" id="301880"/>
    <lineage>
        <taxon>Eukaryota</taxon>
        <taxon>Viridiplantae</taxon>
        <taxon>Streptophyta</taxon>
        <taxon>Embryophyta</taxon>
        <taxon>Tracheophyta</taxon>
        <taxon>Spermatophyta</taxon>
        <taxon>Magnoliopsida</taxon>
        <taxon>eudicotyledons</taxon>
        <taxon>Gunneridae</taxon>
        <taxon>Pentapetalae</taxon>
        <taxon>asterids</taxon>
        <taxon>campanulids</taxon>
        <taxon>Asterales</taxon>
        <taxon>Asteraceae</taxon>
        <taxon>Asteroideae</taxon>
        <taxon>Anthemideae</taxon>
        <taxon>Anthemidinae</taxon>
        <taxon>Tanacetum</taxon>
    </lineage>
</organism>
<gene>
    <name evidence="1" type="ORF">Tco_0653586</name>
</gene>